<evidence type="ECO:0000256" key="14">
    <source>
        <dbReference type="SAM" id="MobiDB-lite"/>
    </source>
</evidence>
<dbReference type="GO" id="GO:0006281">
    <property type="term" value="P:DNA repair"/>
    <property type="evidence" value="ECO:0007669"/>
    <property type="project" value="UniProtKB-KW"/>
</dbReference>
<evidence type="ECO:0000256" key="6">
    <source>
        <dbReference type="ARBA" id="ARBA00022801"/>
    </source>
</evidence>
<dbReference type="PANTHER" id="PTHR10429">
    <property type="entry name" value="DNA-3-METHYLADENINE GLYCOSYLASE"/>
    <property type="match status" value="1"/>
</dbReference>
<comment type="catalytic activity">
    <reaction evidence="1">
        <text>Hydrolysis of alkylated DNA, releasing 3-methyladenine, 3-methylguanine, 7-methylguanine and 7-methyladenine.</text>
        <dbReference type="EC" id="3.2.2.21"/>
    </reaction>
</comment>
<name>A0ABD0M347_9CAEN</name>
<evidence type="ECO:0000256" key="1">
    <source>
        <dbReference type="ARBA" id="ARBA00000086"/>
    </source>
</evidence>
<comment type="similarity">
    <text evidence="3">Belongs to the DNA glycosylase MPG family.</text>
</comment>
<evidence type="ECO:0000256" key="4">
    <source>
        <dbReference type="ARBA" id="ARBA00012000"/>
    </source>
</evidence>
<proteinExistence type="inferred from homology"/>
<dbReference type="HAMAP" id="MF_00527">
    <property type="entry name" value="3MGH"/>
    <property type="match status" value="1"/>
</dbReference>
<protein>
    <recommendedName>
        <fullName evidence="10">DNA-3-methyladenine glycosylase</fullName>
        <ecNumber evidence="4">3.2.2.21</ecNumber>
    </recommendedName>
    <alternativeName>
        <fullName evidence="11">3-alkyladenine DNA glycosylase</fullName>
    </alternativeName>
    <alternativeName>
        <fullName evidence="8">3-methyladenine DNA glycosidase</fullName>
    </alternativeName>
    <alternativeName>
        <fullName evidence="13">ADPG</fullName>
    </alternativeName>
    <alternativeName>
        <fullName evidence="12">N-methylpurine-DNA glycosylase</fullName>
    </alternativeName>
</protein>
<accession>A0ABD0M347</accession>
<dbReference type="Pfam" id="PF02245">
    <property type="entry name" value="Pur_DNA_glyco"/>
    <property type="match status" value="1"/>
</dbReference>
<reference evidence="15 16" key="1">
    <citation type="journal article" date="2023" name="Sci. Data">
        <title>Genome assembly of the Korean intertidal mud-creeper Batillaria attramentaria.</title>
        <authorList>
            <person name="Patra A.K."/>
            <person name="Ho P.T."/>
            <person name="Jun S."/>
            <person name="Lee S.J."/>
            <person name="Kim Y."/>
            <person name="Won Y.J."/>
        </authorList>
    </citation>
    <scope>NUCLEOTIDE SEQUENCE [LARGE SCALE GENOMIC DNA]</scope>
    <source>
        <strain evidence="15">Wonlab-2016</strain>
    </source>
</reference>
<evidence type="ECO:0000256" key="11">
    <source>
        <dbReference type="ARBA" id="ARBA00076879"/>
    </source>
</evidence>
<evidence type="ECO:0000256" key="8">
    <source>
        <dbReference type="ARBA" id="ARBA00033426"/>
    </source>
</evidence>
<dbReference type="InterPro" id="IPR011034">
    <property type="entry name" value="Formyl_transferase-like_C_sf"/>
</dbReference>
<evidence type="ECO:0000256" key="2">
    <source>
        <dbReference type="ARBA" id="ARBA00002421"/>
    </source>
</evidence>
<evidence type="ECO:0000256" key="7">
    <source>
        <dbReference type="ARBA" id="ARBA00023204"/>
    </source>
</evidence>
<dbReference type="AlphaFoldDB" id="A0ABD0M347"/>
<evidence type="ECO:0000256" key="13">
    <source>
        <dbReference type="ARBA" id="ARBA00082988"/>
    </source>
</evidence>
<dbReference type="CDD" id="cd00540">
    <property type="entry name" value="AAG"/>
    <property type="match status" value="1"/>
</dbReference>
<dbReference type="Gene3D" id="3.10.300.10">
    <property type="entry name" value="Methylpurine-DNA glycosylase (MPG)"/>
    <property type="match status" value="1"/>
</dbReference>
<feature type="compositionally biased region" description="Low complexity" evidence="14">
    <location>
        <begin position="79"/>
        <end position="93"/>
    </location>
</feature>
<dbReference type="PANTHER" id="PTHR10429:SF0">
    <property type="entry name" value="DNA-3-METHYLADENINE GLYCOSYLASE"/>
    <property type="match status" value="1"/>
</dbReference>
<feature type="compositionally biased region" description="Basic and acidic residues" evidence="14">
    <location>
        <begin position="128"/>
        <end position="156"/>
    </location>
</feature>
<feature type="region of interest" description="Disordered" evidence="14">
    <location>
        <begin position="1"/>
        <end position="65"/>
    </location>
</feature>
<evidence type="ECO:0000256" key="10">
    <source>
        <dbReference type="ARBA" id="ARBA00068926"/>
    </source>
</evidence>
<keyword evidence="16" id="KW-1185">Reference proteome</keyword>
<feature type="compositionally biased region" description="Basic residues" evidence="14">
    <location>
        <begin position="1"/>
        <end position="11"/>
    </location>
</feature>
<gene>
    <name evidence="15" type="ORF">BaRGS_00002283</name>
</gene>
<sequence length="399" mass="42993">MARRGGKRKQTRGGGDVGVAPAKLRALDTGEGTAPAVDEVERPTRTASPPALGLTRSGTSGSLAAGLGTVLPVADLKDSQSIGSSSSKKSSAADSEHNKDKPRIANKTPVVHFTVKTDEPQRISADSEGSKNEPQTAEKTHGNKEDKPRTADKTPEAEQPASGRAESSSPDNDPSRDGSQRLGRTFYERSGEDLAKALLGQKIVRVVDGVRVSAVIVETEAYLGAVDKAAHSFKGQTDRNKAMFMPPGTAYVYNIYGMYCCLNISSQGEGCAVLIRSVEPKEGLEKMMELRTGKSSSKKPLQPRDLGNGPSKLCQSLGISKAEVNQRDLTTDRCTWLEKGDEVGADVRVVSKRINIAYAEEWTDKPLRFYTLENKCVSVRDKEAEKTLQSQTTSRYFAG</sequence>
<evidence type="ECO:0000256" key="3">
    <source>
        <dbReference type="ARBA" id="ARBA00009232"/>
    </source>
</evidence>
<feature type="compositionally biased region" description="Basic and acidic residues" evidence="14">
    <location>
        <begin position="94"/>
        <end position="103"/>
    </location>
</feature>
<evidence type="ECO:0000256" key="9">
    <source>
        <dbReference type="ARBA" id="ARBA00066187"/>
    </source>
</evidence>
<dbReference type="InterPro" id="IPR036995">
    <property type="entry name" value="MPG_sf"/>
</dbReference>
<comment type="function">
    <text evidence="2">Hydrolysis of the deoxyribose N-glycosidic bond to excise 3-methyladenine, and 7-methylguanine from the damaged DNA polymer formed by alkylation lesions.</text>
</comment>
<feature type="region of interest" description="Disordered" evidence="14">
    <location>
        <begin position="77"/>
        <end position="181"/>
    </location>
</feature>
<dbReference type="EMBL" id="JACVVK020000007">
    <property type="protein sequence ID" value="KAK7506171.1"/>
    <property type="molecule type" value="Genomic_DNA"/>
</dbReference>
<dbReference type="GO" id="GO:0003905">
    <property type="term" value="F:alkylbase DNA N-glycosylase activity"/>
    <property type="evidence" value="ECO:0007669"/>
    <property type="project" value="UniProtKB-EC"/>
</dbReference>
<dbReference type="FunFam" id="3.10.300.10:FF:000001">
    <property type="entry name" value="Putative 3-methyladenine DNA glycosylase"/>
    <property type="match status" value="1"/>
</dbReference>
<keyword evidence="7" id="KW-0234">DNA repair</keyword>
<comment type="caution">
    <text evidence="15">The sequence shown here is derived from an EMBL/GenBank/DDBJ whole genome shotgun (WGS) entry which is preliminary data.</text>
</comment>
<organism evidence="15 16">
    <name type="scientific">Batillaria attramentaria</name>
    <dbReference type="NCBI Taxonomy" id="370345"/>
    <lineage>
        <taxon>Eukaryota</taxon>
        <taxon>Metazoa</taxon>
        <taxon>Spiralia</taxon>
        <taxon>Lophotrochozoa</taxon>
        <taxon>Mollusca</taxon>
        <taxon>Gastropoda</taxon>
        <taxon>Caenogastropoda</taxon>
        <taxon>Sorbeoconcha</taxon>
        <taxon>Cerithioidea</taxon>
        <taxon>Batillariidae</taxon>
        <taxon>Batillaria</taxon>
    </lineage>
</organism>
<keyword evidence="5" id="KW-0227">DNA damage</keyword>
<dbReference type="Proteomes" id="UP001519460">
    <property type="component" value="Unassembled WGS sequence"/>
</dbReference>
<keyword evidence="6" id="KW-0378">Hydrolase</keyword>
<dbReference type="InterPro" id="IPR003180">
    <property type="entry name" value="MPG"/>
</dbReference>
<comment type="subunit">
    <text evidence="9">Binds MBD1. Binds SSBP1.</text>
</comment>
<evidence type="ECO:0000256" key="5">
    <source>
        <dbReference type="ARBA" id="ARBA00022763"/>
    </source>
</evidence>
<evidence type="ECO:0000313" key="16">
    <source>
        <dbReference type="Proteomes" id="UP001519460"/>
    </source>
</evidence>
<dbReference type="SUPFAM" id="SSF50486">
    <property type="entry name" value="FMT C-terminal domain-like"/>
    <property type="match status" value="1"/>
</dbReference>
<evidence type="ECO:0000313" key="15">
    <source>
        <dbReference type="EMBL" id="KAK7506171.1"/>
    </source>
</evidence>
<dbReference type="EC" id="3.2.2.21" evidence="4"/>
<dbReference type="NCBIfam" id="TIGR00567">
    <property type="entry name" value="3mg"/>
    <property type="match status" value="1"/>
</dbReference>
<evidence type="ECO:0000256" key="12">
    <source>
        <dbReference type="ARBA" id="ARBA00078171"/>
    </source>
</evidence>